<protein>
    <submittedName>
        <fullName evidence="1">Uncharacterized protein</fullName>
    </submittedName>
</protein>
<keyword evidence="2" id="KW-1185">Reference proteome</keyword>
<name>A0ABX0H2A4_9BACT</name>
<dbReference type="Proteomes" id="UP000649799">
    <property type="component" value="Unassembled WGS sequence"/>
</dbReference>
<gene>
    <name evidence="1" type="ORF">G9Q97_02110</name>
</gene>
<proteinExistence type="predicted"/>
<dbReference type="RefSeq" id="WP_166142645.1">
    <property type="nucleotide sequence ID" value="NZ_JAANYN010000001.1"/>
</dbReference>
<sequence length="296" mass="33089">MERVLFGDNQFFGVNHSSDEKARAQTIRFQEDDAIMAVLDVAIDEGINTFMCTTHDRIGEICNRIRGNEKYKDFKLYPCMPYAHKYANAITELGYLGTIKQFVPGNIFSTFAKGGLAFMKKDFTELAKLMIDAEMKMFKGINTPVIWVQNVITDLLLGLGMTDFLVVFYNHIKEKYRAEPGFITMNLPLLLDTLEKAGIENPTVCASINKIGFRMSGGIKKYEEVIGQKRCKLVAMQVLAAGAIPPKEAFEYVCSLNGVDSILFGASSRANIHQSKSIIDSCSVLKHGPTSKVNYY</sequence>
<reference evidence="1 2" key="1">
    <citation type="submission" date="2020-03" db="EMBL/GenBank/DDBJ databases">
        <title>Cyclobacterium plantarum sp. nov., a marine bacterium isolated from a coastal-marine wetland.</title>
        <authorList>
            <person name="Sanchez-Porro C."/>
            <person name="Ventosa A."/>
            <person name="Amoozegar M."/>
        </authorList>
    </citation>
    <scope>NUCLEOTIDE SEQUENCE [LARGE SCALE GENOMIC DNA]</scope>
    <source>
        <strain evidence="1 2">GBPx2</strain>
    </source>
</reference>
<dbReference type="EMBL" id="JAANYN010000001">
    <property type="protein sequence ID" value="NHE55602.1"/>
    <property type="molecule type" value="Genomic_DNA"/>
</dbReference>
<evidence type="ECO:0000313" key="2">
    <source>
        <dbReference type="Proteomes" id="UP000649799"/>
    </source>
</evidence>
<comment type="caution">
    <text evidence="1">The sequence shown here is derived from an EMBL/GenBank/DDBJ whole genome shotgun (WGS) entry which is preliminary data.</text>
</comment>
<evidence type="ECO:0000313" key="1">
    <source>
        <dbReference type="EMBL" id="NHE55602.1"/>
    </source>
</evidence>
<accession>A0ABX0H2A4</accession>
<organism evidence="1 2">
    <name type="scientific">Cyclobacterium plantarum</name>
    <dbReference type="NCBI Taxonomy" id="2716263"/>
    <lineage>
        <taxon>Bacteria</taxon>
        <taxon>Pseudomonadati</taxon>
        <taxon>Bacteroidota</taxon>
        <taxon>Cytophagia</taxon>
        <taxon>Cytophagales</taxon>
        <taxon>Cyclobacteriaceae</taxon>
        <taxon>Cyclobacterium</taxon>
    </lineage>
</organism>